<gene>
    <name evidence="1" type="ORF">CDEB00056_LOCUS2030</name>
</gene>
<dbReference type="AlphaFoldDB" id="A0A7S3V4X4"/>
<dbReference type="EMBL" id="HBIO01002975">
    <property type="protein sequence ID" value="CAE0457189.1"/>
    <property type="molecule type" value="Transcribed_RNA"/>
</dbReference>
<name>A0A7S3V4X4_9STRA</name>
<evidence type="ECO:0000313" key="1">
    <source>
        <dbReference type="EMBL" id="CAE0457189.1"/>
    </source>
</evidence>
<sequence>MGQAFSLPFKLFQTTTDFYGGFFHYFCGKGRHSPYMLGANSTFPYLKPNKTDDEETGLFKQNARIHLYTLASAFYLYKKPHYRKPSYKEDLVDNLCNVAIPGTGLPLSLFVRSKVTALGFVLTASPVCGLVASLHLWVRTGFKSSISKEYATRLLAPNDWFTYWRLNCRVAGMHALLNDHPIGYDMENKWTFLKEGNDRGVPISPYLESPGIVVKHKNEEGGLGIYFYKNATDGGDWIIQERIENSAWVSSLLPSPAPLSTFRVITQSRASIDIHKEAKVEDITALSCVFRAGRKNAATDHDSILFDVDVNTGLIRGGTTNAHWYKLGLHNTLPGRCNWRSFHGEHSTHPDVEGLDVSGKSVPDIKGILKLVEESHMKLCADVPFVGWDVVLSADEKVPVCLLEVNLSCNFFRGTFDLKTYLDFIDDSLVKLQDLRLQADVSKKVFKPKSM</sequence>
<organism evidence="1">
    <name type="scientific">Chaetoceros debilis</name>
    <dbReference type="NCBI Taxonomy" id="122233"/>
    <lineage>
        <taxon>Eukaryota</taxon>
        <taxon>Sar</taxon>
        <taxon>Stramenopiles</taxon>
        <taxon>Ochrophyta</taxon>
        <taxon>Bacillariophyta</taxon>
        <taxon>Coscinodiscophyceae</taxon>
        <taxon>Chaetocerotophycidae</taxon>
        <taxon>Chaetocerotales</taxon>
        <taxon>Chaetocerotaceae</taxon>
        <taxon>Chaetoceros</taxon>
    </lineage>
</organism>
<evidence type="ECO:0008006" key="2">
    <source>
        <dbReference type="Google" id="ProtNLM"/>
    </source>
</evidence>
<reference evidence="1" key="1">
    <citation type="submission" date="2021-01" db="EMBL/GenBank/DDBJ databases">
        <authorList>
            <person name="Corre E."/>
            <person name="Pelletier E."/>
            <person name="Niang G."/>
            <person name="Scheremetjew M."/>
            <person name="Finn R."/>
            <person name="Kale V."/>
            <person name="Holt S."/>
            <person name="Cochrane G."/>
            <person name="Meng A."/>
            <person name="Brown T."/>
            <person name="Cohen L."/>
        </authorList>
    </citation>
    <scope>NUCLEOTIDE SEQUENCE</scope>
    <source>
        <strain evidence="1">MM31A-1</strain>
    </source>
</reference>
<protein>
    <recommendedName>
        <fullName evidence="2">Alpha-L-glutamate ligase-related protein ATP-grasp domain-containing protein</fullName>
    </recommendedName>
</protein>
<proteinExistence type="predicted"/>
<accession>A0A7S3V4X4</accession>